<keyword evidence="8 10" id="KW-0472">Membrane</keyword>
<evidence type="ECO:0000256" key="9">
    <source>
        <dbReference type="ARBA" id="ARBA00023237"/>
    </source>
</evidence>
<organism evidence="13 14">
    <name type="scientific">Klebsiella huaxiensis</name>
    <dbReference type="NCBI Taxonomy" id="2153354"/>
    <lineage>
        <taxon>Bacteria</taxon>
        <taxon>Pseudomonadati</taxon>
        <taxon>Pseudomonadota</taxon>
        <taxon>Gammaproteobacteria</taxon>
        <taxon>Enterobacterales</taxon>
        <taxon>Enterobacteriaceae</taxon>
        <taxon>Klebsiella/Raoultella group</taxon>
        <taxon>Klebsiella</taxon>
    </lineage>
</organism>
<evidence type="ECO:0000256" key="1">
    <source>
        <dbReference type="ARBA" id="ARBA00004571"/>
    </source>
</evidence>
<evidence type="ECO:0000256" key="6">
    <source>
        <dbReference type="ARBA" id="ARBA00022692"/>
    </source>
</evidence>
<dbReference type="InterPro" id="IPR018030">
    <property type="entry name" value="Fimbrial_membr_usher_CS"/>
</dbReference>
<sequence length="855" mass="93727">MPTLIKTRNKFPFRFSSLFVILTPALIFPGFASNVQAREFFDPAFLRSVGMTNSSSELPDLTAYETKNAQAPGEYRVDILLNYEYRETTHIRFVEAVGKSDATGSNVKKVNLVPCFSLSQLSGYGLRLSAFSELKENNNGCVNVDTIPDFHSEFNFNTQQLVISIPQAALSPIAQGFIPNEEFDDGINALIANYRFSGAKDFETEDEYYSINLNTGLNIGPWRLRNLSVGNKNQGEDSDWESVYLYAQRNIIPLKSTLLIGESSSLSSIFDGVPFTGLQLATDPEMLPDSLRGYAPVVRGIAKTNARVVIKQNGYQVYQAFVAPGAFEITDMYPTGGNGDLYVTVEESDGSKQNFIVPFATLPLMLREGQFEYELTSGQYRSYDNGTDKVPFTQATLSYGLLSNTTIYGGLQGASKYQSMAAGLGHNLGDFGAVSADVTQAWSKRKDDDKTSGQSWRIRYGKNILETGTNITIAGYRYSTRGFSTLAEVLDTYNDNGNSSGFRSVRNRTNLTVNQNLGDGLGSLSMSGIFEDYWDGGRRNNSFGIGYNGGYRSINYYLGYSYSRYSWKNNNTNRQTQDDHLFAFNISIPLSEWLPGTYVSYQLNNSNPGSTDQYVSIGGSALENNSLSWDVQQGYSNRESASGGVRTSYRSSVGIVDTGYSYDKHRKSLNYGFSGGLLAHANGITFGQEMSDTAALVKAPGLSYVRLDNDQTISTDFRGYAILPYLTPYKRTSIMLDSTTLADNMELPVTSQKVVPTRGAIARANFEGNIGRRAFIVLQTASGSAVPYGATVISTTNPNAQASLVSDGGMVYLSGLKETGELAVQWGKNASQQCKATYSLTDVTGQISQTTAVCR</sequence>
<dbReference type="InterPro" id="IPR025885">
    <property type="entry name" value="PapC_N"/>
</dbReference>
<feature type="domain" description="PapC-like C-terminal" evidence="11">
    <location>
        <begin position="776"/>
        <end position="841"/>
    </location>
</feature>
<evidence type="ECO:0000313" key="14">
    <source>
        <dbReference type="Proteomes" id="UP000317374"/>
    </source>
</evidence>
<feature type="domain" description="PapC N-terminal" evidence="12">
    <location>
        <begin position="41"/>
        <end position="197"/>
    </location>
</feature>
<dbReference type="Pfam" id="PF13953">
    <property type="entry name" value="PapC_C"/>
    <property type="match status" value="1"/>
</dbReference>
<keyword evidence="4" id="KW-1134">Transmembrane beta strand</keyword>
<dbReference type="FunFam" id="2.60.40.2610:FF:000001">
    <property type="entry name" value="Outer membrane fimbrial usher protein"/>
    <property type="match status" value="1"/>
</dbReference>
<reference evidence="13 14" key="1">
    <citation type="submission" date="2019-07" db="EMBL/GenBank/DDBJ databases">
        <authorList>
            <person name="Brisse S."/>
            <person name="Rodrigues C."/>
            <person name="Thorpe H."/>
        </authorList>
    </citation>
    <scope>NUCLEOTIDE SEQUENCE [LARGE SCALE GENOMIC DNA]</scope>
    <source>
        <strain evidence="13">SB6422</strain>
    </source>
</reference>
<evidence type="ECO:0000256" key="4">
    <source>
        <dbReference type="ARBA" id="ARBA00022452"/>
    </source>
</evidence>
<keyword evidence="6 10" id="KW-0812">Transmembrane</keyword>
<dbReference type="OrthoDB" id="6554712at2"/>
<protein>
    <submittedName>
        <fullName evidence="13">Putative outer membrane usher protein ElfC</fullName>
    </submittedName>
</protein>
<dbReference type="InterPro" id="IPR025949">
    <property type="entry name" value="PapC-like_C"/>
</dbReference>
<dbReference type="Pfam" id="PF00577">
    <property type="entry name" value="Usher"/>
    <property type="match status" value="1"/>
</dbReference>
<dbReference type="Pfam" id="PF13954">
    <property type="entry name" value="PapC_N"/>
    <property type="match status" value="1"/>
</dbReference>
<evidence type="ECO:0000256" key="8">
    <source>
        <dbReference type="ARBA" id="ARBA00023136"/>
    </source>
</evidence>
<accession>A0A564N8S9</accession>
<dbReference type="Gene3D" id="2.60.40.3110">
    <property type="match status" value="1"/>
</dbReference>
<dbReference type="InterPro" id="IPR043142">
    <property type="entry name" value="PapC-like_C_sf"/>
</dbReference>
<proteinExistence type="inferred from homology"/>
<evidence type="ECO:0000259" key="12">
    <source>
        <dbReference type="Pfam" id="PF13954"/>
    </source>
</evidence>
<dbReference type="AlphaFoldDB" id="A0A564N8S9"/>
<dbReference type="GO" id="GO:0009279">
    <property type="term" value="C:cell outer membrane"/>
    <property type="evidence" value="ECO:0007669"/>
    <property type="project" value="UniProtKB-SubCell"/>
</dbReference>
<evidence type="ECO:0000259" key="11">
    <source>
        <dbReference type="Pfam" id="PF13953"/>
    </source>
</evidence>
<dbReference type="FunFam" id="2.60.40.3110:FF:000001">
    <property type="entry name" value="Putative fimbrial outer membrane usher"/>
    <property type="match status" value="1"/>
</dbReference>
<name>A0A564N8S9_9ENTR</name>
<dbReference type="InterPro" id="IPR037224">
    <property type="entry name" value="PapC_N_sf"/>
</dbReference>
<evidence type="ECO:0000256" key="5">
    <source>
        <dbReference type="ARBA" id="ARBA00022558"/>
    </source>
</evidence>
<keyword evidence="9 10" id="KW-0998">Cell outer membrane</keyword>
<dbReference type="InterPro" id="IPR000015">
    <property type="entry name" value="Fimb_usher"/>
</dbReference>
<dbReference type="Gene3D" id="2.60.40.2070">
    <property type="match status" value="1"/>
</dbReference>
<dbReference type="Proteomes" id="UP000317374">
    <property type="component" value="Unassembled WGS sequence"/>
</dbReference>
<comment type="similarity">
    <text evidence="2 10">Belongs to the fimbrial export usher family.</text>
</comment>
<dbReference type="Gene3D" id="3.10.20.410">
    <property type="match status" value="1"/>
</dbReference>
<evidence type="ECO:0000256" key="10">
    <source>
        <dbReference type="RuleBase" id="RU003884"/>
    </source>
</evidence>
<evidence type="ECO:0000256" key="3">
    <source>
        <dbReference type="ARBA" id="ARBA00022448"/>
    </source>
</evidence>
<dbReference type="Gene3D" id="2.60.40.2610">
    <property type="entry name" value="Outer membrane usher protein FimD, plug domain"/>
    <property type="match status" value="1"/>
</dbReference>
<keyword evidence="7" id="KW-0732">Signal</keyword>
<dbReference type="PANTHER" id="PTHR30451">
    <property type="entry name" value="OUTER MEMBRANE USHER PROTEIN"/>
    <property type="match status" value="1"/>
</dbReference>
<dbReference type="SUPFAM" id="SSF141729">
    <property type="entry name" value="FimD N-terminal domain-like"/>
    <property type="match status" value="1"/>
</dbReference>
<keyword evidence="5 10" id="KW-1029">Fimbrium biogenesis</keyword>
<dbReference type="GO" id="GO:0009297">
    <property type="term" value="P:pilus assembly"/>
    <property type="evidence" value="ECO:0007669"/>
    <property type="project" value="InterPro"/>
</dbReference>
<comment type="subcellular location">
    <subcellularLocation>
        <location evidence="1 10">Cell outer membrane</location>
        <topology evidence="1 10">Multi-pass membrane protein</topology>
    </subcellularLocation>
</comment>
<dbReference type="PANTHER" id="PTHR30451:SF21">
    <property type="entry name" value="FIMBRIAL USHER DOMAIN-CONTAINING PROTEIN YDET-RELATED"/>
    <property type="match status" value="1"/>
</dbReference>
<dbReference type="GO" id="GO:0015473">
    <property type="term" value="F:fimbrial usher porin activity"/>
    <property type="evidence" value="ECO:0007669"/>
    <property type="project" value="InterPro"/>
</dbReference>
<evidence type="ECO:0000256" key="2">
    <source>
        <dbReference type="ARBA" id="ARBA00008064"/>
    </source>
</evidence>
<dbReference type="EMBL" id="CABGGW010000050">
    <property type="protein sequence ID" value="VUT02162.1"/>
    <property type="molecule type" value="Genomic_DNA"/>
</dbReference>
<gene>
    <name evidence="13" type="primary">elfC_5</name>
    <name evidence="13" type="ORF">SB6422_03538</name>
</gene>
<keyword evidence="3 10" id="KW-0813">Transport</keyword>
<dbReference type="PROSITE" id="PS01151">
    <property type="entry name" value="FIMBRIAL_USHER"/>
    <property type="match status" value="1"/>
</dbReference>
<evidence type="ECO:0000256" key="7">
    <source>
        <dbReference type="ARBA" id="ARBA00022729"/>
    </source>
</evidence>
<dbReference type="InterPro" id="IPR042186">
    <property type="entry name" value="FimD_plug_dom"/>
</dbReference>
<evidence type="ECO:0000313" key="13">
    <source>
        <dbReference type="EMBL" id="VUT02162.1"/>
    </source>
</evidence>